<name>A0AAD9CJE8_DISEL</name>
<feature type="compositionally biased region" description="Polar residues" evidence="5">
    <location>
        <begin position="396"/>
        <end position="408"/>
    </location>
</feature>
<protein>
    <submittedName>
        <fullName evidence="8">G-protein coupled receptor 82</fullName>
    </submittedName>
</protein>
<accession>A0AAD9CJE8</accession>
<feature type="domain" description="G-protein coupled receptors family 1 profile" evidence="7">
    <location>
        <begin position="44"/>
        <end position="339"/>
    </location>
</feature>
<feature type="transmembrane region" description="Helical" evidence="6">
    <location>
        <begin position="65"/>
        <end position="87"/>
    </location>
</feature>
<keyword evidence="4 6" id="KW-0472">Membrane</keyword>
<comment type="caution">
    <text evidence="8">The sequence shown here is derived from an EMBL/GenBank/DDBJ whole genome shotgun (WGS) entry which is preliminary data.</text>
</comment>
<keyword evidence="9" id="KW-1185">Reference proteome</keyword>
<dbReference type="Gene3D" id="1.20.1070.10">
    <property type="entry name" value="Rhodopsin 7-helix transmembrane proteins"/>
    <property type="match status" value="1"/>
</dbReference>
<feature type="region of interest" description="Disordered" evidence="5">
    <location>
        <begin position="396"/>
        <end position="425"/>
    </location>
</feature>
<feature type="region of interest" description="Disordered" evidence="5">
    <location>
        <begin position="359"/>
        <end position="384"/>
    </location>
</feature>
<keyword evidence="3 6" id="KW-1133">Transmembrane helix</keyword>
<evidence type="ECO:0000256" key="3">
    <source>
        <dbReference type="ARBA" id="ARBA00022989"/>
    </source>
</evidence>
<dbReference type="AlphaFoldDB" id="A0AAD9CJE8"/>
<evidence type="ECO:0000313" key="8">
    <source>
        <dbReference type="EMBL" id="KAK1903030.1"/>
    </source>
</evidence>
<dbReference type="PANTHER" id="PTHR47392:SF1">
    <property type="entry name" value="G-PROTEIN COUPLED RECEPTOR 82-RELATED"/>
    <property type="match status" value="1"/>
</dbReference>
<dbReference type="PRINTS" id="PR00237">
    <property type="entry name" value="GPCRRHODOPSN"/>
</dbReference>
<dbReference type="InterPro" id="IPR042804">
    <property type="entry name" value="GPR82"/>
</dbReference>
<dbReference type="Pfam" id="PF00001">
    <property type="entry name" value="7tm_1"/>
    <property type="match status" value="1"/>
</dbReference>
<dbReference type="InterPro" id="IPR017452">
    <property type="entry name" value="GPCR_Rhodpsn_7TM"/>
</dbReference>
<gene>
    <name evidence="8" type="ORF">KUDE01_005989</name>
</gene>
<evidence type="ECO:0000313" key="9">
    <source>
        <dbReference type="Proteomes" id="UP001228049"/>
    </source>
</evidence>
<dbReference type="GO" id="GO:0004930">
    <property type="term" value="F:G protein-coupled receptor activity"/>
    <property type="evidence" value="ECO:0007669"/>
    <property type="project" value="InterPro"/>
</dbReference>
<feature type="transmembrane region" description="Helical" evidence="6">
    <location>
        <begin position="217"/>
        <end position="243"/>
    </location>
</feature>
<evidence type="ECO:0000256" key="6">
    <source>
        <dbReference type="SAM" id="Phobius"/>
    </source>
</evidence>
<keyword evidence="2 6" id="KW-0812">Transmembrane</keyword>
<evidence type="ECO:0000256" key="1">
    <source>
        <dbReference type="ARBA" id="ARBA00004370"/>
    </source>
</evidence>
<feature type="compositionally biased region" description="Low complexity" evidence="5">
    <location>
        <begin position="359"/>
        <end position="373"/>
    </location>
</feature>
<evidence type="ECO:0000256" key="4">
    <source>
        <dbReference type="ARBA" id="ARBA00023136"/>
    </source>
</evidence>
<feature type="transmembrane region" description="Helical" evidence="6">
    <location>
        <begin position="166"/>
        <end position="187"/>
    </location>
</feature>
<keyword evidence="8" id="KW-0675">Receptor</keyword>
<dbReference type="SUPFAM" id="SSF81321">
    <property type="entry name" value="Family A G protein-coupled receptor-like"/>
    <property type="match status" value="1"/>
</dbReference>
<comment type="subcellular location">
    <subcellularLocation>
        <location evidence="1">Membrane</location>
    </subcellularLocation>
</comment>
<reference evidence="8" key="1">
    <citation type="submission" date="2023-04" db="EMBL/GenBank/DDBJ databases">
        <title>Chromosome-level genome of Chaenocephalus aceratus.</title>
        <authorList>
            <person name="Park H."/>
        </authorList>
    </citation>
    <scope>NUCLEOTIDE SEQUENCE</scope>
    <source>
        <strain evidence="8">DE</strain>
        <tissue evidence="8">Muscle</tissue>
    </source>
</reference>
<dbReference type="EMBL" id="JASDAP010000005">
    <property type="protein sequence ID" value="KAK1903030.1"/>
    <property type="molecule type" value="Genomic_DNA"/>
</dbReference>
<evidence type="ECO:0000256" key="2">
    <source>
        <dbReference type="ARBA" id="ARBA00022692"/>
    </source>
</evidence>
<evidence type="ECO:0000256" key="5">
    <source>
        <dbReference type="SAM" id="MobiDB-lite"/>
    </source>
</evidence>
<dbReference type="InterPro" id="IPR000276">
    <property type="entry name" value="GPCR_Rhodpsn"/>
</dbReference>
<sequence length="425" mass="46925">MENISSPFPLDNSSLSSLSLCPTFTTLFFLPSAYTFLFLTALPGNILSLWVFLRCISTVSPTHVYLSHLSISNLILSLTTPFLAAYYARGSDWTLSSTLCQLVLHGITPVLHINIYISIMILTWVALSRFASLIQHTHASRPNRCIAFLPHGFFARLKRTSFANRVCIVVWSVAVGCVVPVTVIYSVKEVVSVKKAVVGCTEVCYNPTVEIGGRLSAGLAVIVITLFFLFYLLVLMSYMMVLRHIGRSRKSTNVTTSQSLLGRVLRNIVVIQVVLSVCLLPYHIYKPIFISLANDQQQLRYLPGPNICKQCHPFSILVELKNCLLLLAALRGSTDPLMYFLLDKTFRHQTLKLLRCNQNKTGSTKSSSVSGSNTPKAGPLEEGNVAIVTAEINRKSCSSQNTKSSLDMTSPERHKAASSPSNLDT</sequence>
<evidence type="ECO:0000259" key="7">
    <source>
        <dbReference type="PROSITE" id="PS50262"/>
    </source>
</evidence>
<dbReference type="Proteomes" id="UP001228049">
    <property type="component" value="Unassembled WGS sequence"/>
</dbReference>
<proteinExistence type="predicted"/>
<feature type="transmembrane region" description="Helical" evidence="6">
    <location>
        <begin position="107"/>
        <end position="127"/>
    </location>
</feature>
<feature type="transmembrane region" description="Helical" evidence="6">
    <location>
        <begin position="33"/>
        <end position="53"/>
    </location>
</feature>
<organism evidence="8 9">
    <name type="scientific">Dissostichus eleginoides</name>
    <name type="common">Patagonian toothfish</name>
    <name type="synonym">Dissostichus amissus</name>
    <dbReference type="NCBI Taxonomy" id="100907"/>
    <lineage>
        <taxon>Eukaryota</taxon>
        <taxon>Metazoa</taxon>
        <taxon>Chordata</taxon>
        <taxon>Craniata</taxon>
        <taxon>Vertebrata</taxon>
        <taxon>Euteleostomi</taxon>
        <taxon>Actinopterygii</taxon>
        <taxon>Neopterygii</taxon>
        <taxon>Teleostei</taxon>
        <taxon>Neoteleostei</taxon>
        <taxon>Acanthomorphata</taxon>
        <taxon>Eupercaria</taxon>
        <taxon>Perciformes</taxon>
        <taxon>Notothenioidei</taxon>
        <taxon>Nototheniidae</taxon>
        <taxon>Dissostichus</taxon>
    </lineage>
</organism>
<dbReference type="PANTHER" id="PTHR47392">
    <property type="entry name" value="G-PROTEIN COUPLED RECEPTOR 82-RELATED"/>
    <property type="match status" value="1"/>
</dbReference>
<dbReference type="GO" id="GO:0016020">
    <property type="term" value="C:membrane"/>
    <property type="evidence" value="ECO:0007669"/>
    <property type="project" value="UniProtKB-SubCell"/>
</dbReference>
<dbReference type="PROSITE" id="PS50262">
    <property type="entry name" value="G_PROTEIN_RECEP_F1_2"/>
    <property type="match status" value="1"/>
</dbReference>
<feature type="transmembrane region" description="Helical" evidence="6">
    <location>
        <begin position="264"/>
        <end position="285"/>
    </location>
</feature>